<gene>
    <name evidence="10" type="ORF">QS748_06875</name>
</gene>
<evidence type="ECO:0000256" key="2">
    <source>
        <dbReference type="ARBA" id="ARBA00022723"/>
    </source>
</evidence>
<dbReference type="PANTHER" id="PTHR22726">
    <property type="entry name" value="METALLOENDOPEPTIDASE OMA1"/>
    <property type="match status" value="1"/>
</dbReference>
<dbReference type="Gene3D" id="3.30.2010.10">
    <property type="entry name" value="Metalloproteases ('zincins'), catalytic domain"/>
    <property type="match status" value="1"/>
</dbReference>
<keyword evidence="6 8" id="KW-0862">Zinc</keyword>
<keyword evidence="3 8" id="KW-0732">Signal</keyword>
<dbReference type="Gene3D" id="1.25.40.10">
    <property type="entry name" value="Tetratricopeptide repeat domain"/>
    <property type="match status" value="1"/>
</dbReference>
<keyword evidence="7 8" id="KW-0482">Metalloprotease</keyword>
<evidence type="ECO:0000256" key="1">
    <source>
        <dbReference type="ARBA" id="ARBA00022670"/>
    </source>
</evidence>
<dbReference type="InterPro" id="IPR001915">
    <property type="entry name" value="Peptidase_M48"/>
</dbReference>
<comment type="similarity">
    <text evidence="8">Belongs to the peptidase M48 family. BepA subfamily.</text>
</comment>
<protein>
    <recommendedName>
        <fullName evidence="8">Putative beta-barrel assembly-enhancing protease</fullName>
        <ecNumber evidence="8">3.4.-.-</ecNumber>
    </recommendedName>
</protein>
<feature type="domain" description="Peptidase M48" evidence="9">
    <location>
        <begin position="70"/>
        <end position="256"/>
    </location>
</feature>
<comment type="caution">
    <text evidence="10">The sequence shown here is derived from an EMBL/GenBank/DDBJ whole genome shotgun (WGS) entry which is preliminary data.</text>
</comment>
<dbReference type="InterPro" id="IPR011990">
    <property type="entry name" value="TPR-like_helical_dom_sf"/>
</dbReference>
<dbReference type="GO" id="GO:0008270">
    <property type="term" value="F:zinc ion binding"/>
    <property type="evidence" value="ECO:0007669"/>
    <property type="project" value="UniProtKB-UniRule"/>
</dbReference>
<dbReference type="CDD" id="cd07324">
    <property type="entry name" value="M48C_Oma1-like"/>
    <property type="match status" value="1"/>
</dbReference>
<proteinExistence type="inferred from homology"/>
<feature type="binding site" evidence="8">
    <location>
        <position position="199"/>
    </location>
    <ligand>
        <name>Zn(2+)</name>
        <dbReference type="ChEBI" id="CHEBI:29105"/>
        <note>catalytic</note>
    </ligand>
</feature>
<dbReference type="Pfam" id="PF01435">
    <property type="entry name" value="Peptidase_M48"/>
    <property type="match status" value="1"/>
</dbReference>
<feature type="binding site" evidence="8">
    <location>
        <position position="133"/>
    </location>
    <ligand>
        <name>Zn(2+)</name>
        <dbReference type="ChEBI" id="CHEBI:29105"/>
        <note>catalytic</note>
    </ligand>
</feature>
<keyword evidence="11" id="KW-1185">Reference proteome</keyword>
<dbReference type="GO" id="GO:0051603">
    <property type="term" value="P:proteolysis involved in protein catabolic process"/>
    <property type="evidence" value="ECO:0007669"/>
    <property type="project" value="TreeGrafter"/>
</dbReference>
<dbReference type="PANTHER" id="PTHR22726:SF1">
    <property type="entry name" value="METALLOENDOPEPTIDASE OMA1, MITOCHONDRIAL"/>
    <property type="match status" value="1"/>
</dbReference>
<dbReference type="SUPFAM" id="SSF48452">
    <property type="entry name" value="TPR-like"/>
    <property type="match status" value="1"/>
</dbReference>
<dbReference type="InterPro" id="IPR030873">
    <property type="entry name" value="Protease_BepA"/>
</dbReference>
<feature type="binding site" evidence="8">
    <location>
        <position position="137"/>
    </location>
    <ligand>
        <name>Zn(2+)</name>
        <dbReference type="ChEBI" id="CHEBI:29105"/>
        <note>catalytic</note>
    </ligand>
</feature>
<dbReference type="HAMAP" id="MF_00997">
    <property type="entry name" value="Protease_BepA"/>
    <property type="match status" value="1"/>
</dbReference>
<dbReference type="InterPro" id="IPR051156">
    <property type="entry name" value="Mito/Outer_Membr_Metalloprot"/>
</dbReference>
<comment type="function">
    <text evidence="8">Functions as both a chaperone and a metalloprotease. Maintains the integrity of the outer membrane by promoting either the assembly or the elimination of outer membrane proteins, depending on their folding state.</text>
</comment>
<evidence type="ECO:0000256" key="7">
    <source>
        <dbReference type="ARBA" id="ARBA00023049"/>
    </source>
</evidence>
<keyword evidence="5 8" id="KW-0378">Hydrolase</keyword>
<evidence type="ECO:0000256" key="5">
    <source>
        <dbReference type="ARBA" id="ARBA00022801"/>
    </source>
</evidence>
<dbReference type="GO" id="GO:0042597">
    <property type="term" value="C:periplasmic space"/>
    <property type="evidence" value="ECO:0007669"/>
    <property type="project" value="UniProtKB-SubCell"/>
</dbReference>
<evidence type="ECO:0000256" key="6">
    <source>
        <dbReference type="ARBA" id="ARBA00022833"/>
    </source>
</evidence>
<evidence type="ECO:0000259" key="9">
    <source>
        <dbReference type="Pfam" id="PF01435"/>
    </source>
</evidence>
<feature type="active site" description="Proton donor" evidence="8">
    <location>
        <position position="203"/>
    </location>
</feature>
<accession>A0AA90SSX4</accession>
<evidence type="ECO:0000256" key="3">
    <source>
        <dbReference type="ARBA" id="ARBA00022729"/>
    </source>
</evidence>
<name>A0AA90SSX4_9GAMM</name>
<reference evidence="10 11" key="1">
    <citation type="journal article" date="2023" name="bioRxiv">
        <title>An intranuclear bacterial parasite of deep-sea mussels expresses apoptosis inhibitors acquired from its host.</title>
        <authorList>
            <person name="Gonzalez Porras M.A."/>
            <person name="Assie A."/>
            <person name="Tietjen M."/>
            <person name="Violette M."/>
            <person name="Kleiner M."/>
            <person name="Gruber-Vodicka H."/>
            <person name="Dubilier N."/>
            <person name="Leisch N."/>
        </authorList>
    </citation>
    <scope>NUCLEOTIDE SEQUENCE [LARGE SCALE GENOMIC DNA]</scope>
    <source>
        <strain evidence="10">IAP13</strain>
    </source>
</reference>
<dbReference type="Proteomes" id="UP001178148">
    <property type="component" value="Unassembled WGS sequence"/>
</dbReference>
<keyword evidence="2 8" id="KW-0479">Metal-binding</keyword>
<dbReference type="EMBL" id="JASXSV010000008">
    <property type="protein sequence ID" value="MDP0588914.1"/>
    <property type="molecule type" value="Genomic_DNA"/>
</dbReference>
<keyword evidence="1 8" id="KW-0645">Protease</keyword>
<keyword evidence="4 8" id="KW-0574">Periplasm</keyword>
<evidence type="ECO:0000313" key="10">
    <source>
        <dbReference type="EMBL" id="MDP0588914.1"/>
    </source>
</evidence>
<dbReference type="AlphaFoldDB" id="A0AA90SSX4"/>
<dbReference type="GO" id="GO:0004222">
    <property type="term" value="F:metalloendopeptidase activity"/>
    <property type="evidence" value="ECO:0007669"/>
    <property type="project" value="InterPro"/>
</dbReference>
<feature type="active site" evidence="8">
    <location>
        <position position="134"/>
    </location>
</feature>
<evidence type="ECO:0000256" key="4">
    <source>
        <dbReference type="ARBA" id="ARBA00022764"/>
    </source>
</evidence>
<evidence type="ECO:0000313" key="11">
    <source>
        <dbReference type="Proteomes" id="UP001178148"/>
    </source>
</evidence>
<comment type="subcellular location">
    <subcellularLocation>
        <location evidence="8">Periplasm</location>
    </subcellularLocation>
</comment>
<organism evidence="10 11">
    <name type="scientific">Candidatus Endonucleibacter bathymodioli</name>
    <dbReference type="NCBI Taxonomy" id="539814"/>
    <lineage>
        <taxon>Bacteria</taxon>
        <taxon>Pseudomonadati</taxon>
        <taxon>Pseudomonadota</taxon>
        <taxon>Gammaproteobacteria</taxon>
        <taxon>Oceanospirillales</taxon>
        <taxon>Endozoicomonadaceae</taxon>
        <taxon>Candidatus Endonucleibacter</taxon>
    </lineage>
</organism>
<dbReference type="GO" id="GO:0016020">
    <property type="term" value="C:membrane"/>
    <property type="evidence" value="ECO:0007669"/>
    <property type="project" value="InterPro"/>
</dbReference>
<sequence>MRQSRPLPAFFIGYLLTTVPIHAHSDLVVLPNLGDYTSGIISQQQEFELGRNYLKILRHNTPTIDDPELKSYLERLISRLAESSEIKDHRLITLLINETTLNAFAAPGGIIGVNIGLFIQAKTEAQFAAVLAHELAHLSQRHYARNVKEAQNKTIPTAAAIIASIILMAAGGGNAGAAALTSTMAGLHSSRLSFSRQYEQEADNIGIKTLARAGFDPYAMPDIFEQMSKANRYSSHPPEFLSTHPVTANRISDSRARADQIKNKGSKGSHTYQLMRMRTIFFSTSNTHYLLTKLNLELKSKHTGLPDVSRYGIALAAIKTRDYDLAKKQLSILLQKEPNNLYYITTKAKLDAKSGNSSTALKQINKLLETHLNYYPLLIAKTEILTQQKNHKEARNILLQLSHMRPEDPDIWYILAEVQGQADDILGLHLARAEFFFLTGSLDDAIKHIQYAQKLTGKNFILKAKLNKKLTDIHNYRKKIAQ</sequence>
<evidence type="ECO:0000256" key="8">
    <source>
        <dbReference type="HAMAP-Rule" id="MF_00997"/>
    </source>
</evidence>
<dbReference type="EC" id="3.4.-.-" evidence="8"/>
<comment type="cofactor">
    <cofactor evidence="8">
        <name>Zn(2+)</name>
        <dbReference type="ChEBI" id="CHEBI:29105"/>
    </cofactor>
    <text evidence="8">Binds 1 zinc ion per subunit.</text>
</comment>